<accession>A0A7J6MWD8</accession>
<dbReference type="OrthoDB" id="443471at2759"/>
<evidence type="ECO:0000313" key="1">
    <source>
        <dbReference type="EMBL" id="KAF4675756.1"/>
    </source>
</evidence>
<dbReference type="Proteomes" id="UP000591131">
    <property type="component" value="Unassembled WGS sequence"/>
</dbReference>
<name>A0A7J6MWD8_PERCH</name>
<protein>
    <submittedName>
        <fullName evidence="1">Uncharacterized protein</fullName>
    </submittedName>
</protein>
<proteinExistence type="predicted"/>
<gene>
    <name evidence="1" type="ORF">FOL47_007347</name>
</gene>
<dbReference type="EMBL" id="JAAPAO010000043">
    <property type="protein sequence ID" value="KAF4675756.1"/>
    <property type="molecule type" value="Genomic_DNA"/>
</dbReference>
<keyword evidence="2" id="KW-1185">Reference proteome</keyword>
<evidence type="ECO:0000313" key="2">
    <source>
        <dbReference type="Proteomes" id="UP000591131"/>
    </source>
</evidence>
<sequence>MVASAFHLSLELRACDNRFLSKGSVFAFPCAFTKQFLGRRDPKGFSFGQPIESYHRGRDGFWYVRAGYGEESNFPATWVVQRGGEESVIANDLPFRFNFAGPICTRNWAYLVNAANEGVMELWRLDIETLKWQCVKLMKGNIEDFRGFGVVEMEPEKWRVVGIDDAPSRLAVWDEQPFPRTLDCYDVFGLLAHVMFVTQDVVMLLTFKGGRQDVGELVLYYIGSDKSHRALWKEWWITDEEQTLLPGNPPHYPRGDIVPLDENLLNHGVDELLLEF</sequence>
<comment type="caution">
    <text evidence="1">The sequence shown here is derived from an EMBL/GenBank/DDBJ whole genome shotgun (WGS) entry which is preliminary data.</text>
</comment>
<reference evidence="1 2" key="1">
    <citation type="submission" date="2020-04" db="EMBL/GenBank/DDBJ databases">
        <title>Perkinsus chesapeaki whole genome sequence.</title>
        <authorList>
            <person name="Bogema D.R."/>
        </authorList>
    </citation>
    <scope>NUCLEOTIDE SEQUENCE [LARGE SCALE GENOMIC DNA]</scope>
    <source>
        <strain evidence="1">ATCC PRA-425</strain>
    </source>
</reference>
<organism evidence="1 2">
    <name type="scientific">Perkinsus chesapeaki</name>
    <name type="common">Clam parasite</name>
    <name type="synonym">Perkinsus andrewsi</name>
    <dbReference type="NCBI Taxonomy" id="330153"/>
    <lineage>
        <taxon>Eukaryota</taxon>
        <taxon>Sar</taxon>
        <taxon>Alveolata</taxon>
        <taxon>Perkinsozoa</taxon>
        <taxon>Perkinsea</taxon>
        <taxon>Perkinsida</taxon>
        <taxon>Perkinsidae</taxon>
        <taxon>Perkinsus</taxon>
    </lineage>
</organism>
<dbReference type="AlphaFoldDB" id="A0A7J6MWD8"/>